<evidence type="ECO:0000256" key="9">
    <source>
        <dbReference type="ARBA" id="ARBA00023004"/>
    </source>
</evidence>
<keyword evidence="11" id="KW-0496">Mitochondrion</keyword>
<dbReference type="GO" id="GO:0006879">
    <property type="term" value="P:intracellular iron ion homeostasis"/>
    <property type="evidence" value="ECO:0007669"/>
    <property type="project" value="UniProtKB-KW"/>
</dbReference>
<dbReference type="PANTHER" id="PTHR16821:SF2">
    <property type="entry name" value="FRATAXIN, MITOCHONDRIAL"/>
    <property type="match status" value="1"/>
</dbReference>
<evidence type="ECO:0000256" key="7">
    <source>
        <dbReference type="ARBA" id="ARBA00022946"/>
    </source>
</evidence>
<gene>
    <name evidence="13" type="ORF">Agub_g3826</name>
</gene>
<dbReference type="GO" id="GO:0051537">
    <property type="term" value="F:2 iron, 2 sulfur cluster binding"/>
    <property type="evidence" value="ECO:0007669"/>
    <property type="project" value="TreeGrafter"/>
</dbReference>
<evidence type="ECO:0000313" key="14">
    <source>
        <dbReference type="Proteomes" id="UP001054857"/>
    </source>
</evidence>
<keyword evidence="5" id="KW-0813">Transport</keyword>
<dbReference type="GO" id="GO:0016226">
    <property type="term" value="P:iron-sulfur cluster assembly"/>
    <property type="evidence" value="ECO:0007669"/>
    <property type="project" value="InterPro"/>
</dbReference>
<name>A0AAD3DJD9_9CHLO</name>
<dbReference type="GO" id="GO:0034986">
    <property type="term" value="F:iron chaperone activity"/>
    <property type="evidence" value="ECO:0007669"/>
    <property type="project" value="TreeGrafter"/>
</dbReference>
<proteinExistence type="inferred from homology"/>
<dbReference type="AlphaFoldDB" id="A0AAD3DJD9"/>
<dbReference type="Pfam" id="PF01491">
    <property type="entry name" value="Frataxin_Cyay"/>
    <property type="match status" value="1"/>
</dbReference>
<comment type="catalytic activity">
    <reaction evidence="12">
        <text>4 Fe(2+) + O2 + 4 H(+) = 4 Fe(3+) + 2 H2O</text>
        <dbReference type="Rhea" id="RHEA:11148"/>
        <dbReference type="ChEBI" id="CHEBI:15377"/>
        <dbReference type="ChEBI" id="CHEBI:15378"/>
        <dbReference type="ChEBI" id="CHEBI:15379"/>
        <dbReference type="ChEBI" id="CHEBI:29033"/>
        <dbReference type="ChEBI" id="CHEBI:29034"/>
        <dbReference type="EC" id="1.16.3.1"/>
    </reaction>
</comment>
<organism evidence="13 14">
    <name type="scientific">Astrephomene gubernaculifera</name>
    <dbReference type="NCBI Taxonomy" id="47775"/>
    <lineage>
        <taxon>Eukaryota</taxon>
        <taxon>Viridiplantae</taxon>
        <taxon>Chlorophyta</taxon>
        <taxon>core chlorophytes</taxon>
        <taxon>Chlorophyceae</taxon>
        <taxon>CS clade</taxon>
        <taxon>Chlamydomonadales</taxon>
        <taxon>Astrephomenaceae</taxon>
        <taxon>Astrephomene</taxon>
    </lineage>
</organism>
<evidence type="ECO:0000256" key="3">
    <source>
        <dbReference type="ARBA" id="ARBA00013107"/>
    </source>
</evidence>
<comment type="similarity">
    <text evidence="2">Belongs to the frataxin family.</text>
</comment>
<dbReference type="SUPFAM" id="SSF55387">
    <property type="entry name" value="Frataxin/Nqo15-like"/>
    <property type="match status" value="1"/>
</dbReference>
<dbReference type="PANTHER" id="PTHR16821">
    <property type="entry name" value="FRATAXIN"/>
    <property type="match status" value="1"/>
</dbReference>
<evidence type="ECO:0000256" key="2">
    <source>
        <dbReference type="ARBA" id="ARBA00008183"/>
    </source>
</evidence>
<dbReference type="EC" id="1.16.3.1" evidence="3"/>
<keyword evidence="6" id="KW-0410">Iron transport</keyword>
<evidence type="ECO:0000256" key="12">
    <source>
        <dbReference type="ARBA" id="ARBA00047990"/>
    </source>
</evidence>
<evidence type="ECO:0000256" key="8">
    <source>
        <dbReference type="ARBA" id="ARBA00023002"/>
    </source>
</evidence>
<dbReference type="SMART" id="SM01219">
    <property type="entry name" value="Frataxin_Cyay"/>
    <property type="match status" value="1"/>
</dbReference>
<evidence type="ECO:0000313" key="13">
    <source>
        <dbReference type="EMBL" id="GFR42929.1"/>
    </source>
</evidence>
<dbReference type="EMBL" id="BMAR01000004">
    <property type="protein sequence ID" value="GFR42929.1"/>
    <property type="molecule type" value="Genomic_DNA"/>
</dbReference>
<evidence type="ECO:0000256" key="4">
    <source>
        <dbReference type="ARBA" id="ARBA00022434"/>
    </source>
</evidence>
<dbReference type="Proteomes" id="UP001054857">
    <property type="component" value="Unassembled WGS sequence"/>
</dbReference>
<keyword evidence="14" id="KW-1185">Reference proteome</keyword>
<dbReference type="PROSITE" id="PS01344">
    <property type="entry name" value="FRATAXIN_1"/>
    <property type="match status" value="1"/>
</dbReference>
<dbReference type="GO" id="GO:0006826">
    <property type="term" value="P:iron ion transport"/>
    <property type="evidence" value="ECO:0007669"/>
    <property type="project" value="UniProtKB-KW"/>
</dbReference>
<dbReference type="PROSITE" id="PS50810">
    <property type="entry name" value="FRATAXIN_2"/>
    <property type="match status" value="1"/>
</dbReference>
<evidence type="ECO:0000256" key="1">
    <source>
        <dbReference type="ARBA" id="ARBA00004173"/>
    </source>
</evidence>
<accession>A0AAD3DJD9</accession>
<evidence type="ECO:0000256" key="5">
    <source>
        <dbReference type="ARBA" id="ARBA00022448"/>
    </source>
</evidence>
<dbReference type="NCBIfam" id="TIGR03421">
    <property type="entry name" value="FeS_CyaY"/>
    <property type="match status" value="1"/>
</dbReference>
<keyword evidence="7" id="KW-0809">Transit peptide</keyword>
<dbReference type="InterPro" id="IPR036524">
    <property type="entry name" value="Frataxin/CyaY_sf"/>
</dbReference>
<comment type="caution">
    <text evidence="13">The sequence shown here is derived from an EMBL/GenBank/DDBJ whole genome shotgun (WGS) entry which is preliminary data.</text>
</comment>
<dbReference type="CDD" id="cd00503">
    <property type="entry name" value="Frataxin"/>
    <property type="match status" value="1"/>
</dbReference>
<dbReference type="InterPro" id="IPR002908">
    <property type="entry name" value="Frataxin/CyaY"/>
</dbReference>
<sequence>MSLLLRYAARGSGRNAFQTLQCLLQSEALLRLGVPVSLESGQTALRRTQGYQLSPLRGFSEELRVVASALSEGDYHHMADETLEGMVEKLEAYVEDNDVDGGDVEYSQGVLTVKLGKHGTFVVNKQTPNRQIWLSSPVSGPFRFDHIEGRWLYHRDRRDLLLQLEQEISALVGAPLHLQ</sequence>
<dbReference type="GO" id="GO:0005739">
    <property type="term" value="C:mitochondrion"/>
    <property type="evidence" value="ECO:0007669"/>
    <property type="project" value="UniProtKB-SubCell"/>
</dbReference>
<dbReference type="GO" id="GO:0004322">
    <property type="term" value="F:ferroxidase activity"/>
    <property type="evidence" value="ECO:0007669"/>
    <property type="project" value="UniProtKB-EC"/>
</dbReference>
<protein>
    <recommendedName>
        <fullName evidence="3">ferroxidase</fullName>
        <ecNumber evidence="3">1.16.3.1</ecNumber>
    </recommendedName>
</protein>
<dbReference type="InterPro" id="IPR020895">
    <property type="entry name" value="Frataxin_CS"/>
</dbReference>
<keyword evidence="4" id="KW-0409">Iron storage</keyword>
<keyword evidence="9" id="KW-0408">Iron</keyword>
<evidence type="ECO:0000256" key="6">
    <source>
        <dbReference type="ARBA" id="ARBA00022496"/>
    </source>
</evidence>
<dbReference type="NCBIfam" id="TIGR03422">
    <property type="entry name" value="mito_frataxin"/>
    <property type="match status" value="1"/>
</dbReference>
<evidence type="ECO:0000256" key="10">
    <source>
        <dbReference type="ARBA" id="ARBA00023065"/>
    </source>
</evidence>
<dbReference type="GO" id="GO:0008198">
    <property type="term" value="F:ferrous iron binding"/>
    <property type="evidence" value="ECO:0007669"/>
    <property type="project" value="TreeGrafter"/>
</dbReference>
<comment type="subcellular location">
    <subcellularLocation>
        <location evidence="1">Mitochondrion</location>
    </subcellularLocation>
</comment>
<keyword evidence="10" id="KW-0406">Ion transport</keyword>
<dbReference type="PRINTS" id="PR00904">
    <property type="entry name" value="FRATAXIN"/>
</dbReference>
<reference evidence="13 14" key="1">
    <citation type="journal article" date="2021" name="Sci. Rep.">
        <title>Genome sequencing of the multicellular alga Astrephomene provides insights into convergent evolution of germ-soma differentiation.</title>
        <authorList>
            <person name="Yamashita S."/>
            <person name="Yamamoto K."/>
            <person name="Matsuzaki R."/>
            <person name="Suzuki S."/>
            <person name="Yamaguchi H."/>
            <person name="Hirooka S."/>
            <person name="Minakuchi Y."/>
            <person name="Miyagishima S."/>
            <person name="Kawachi M."/>
            <person name="Toyoda A."/>
            <person name="Nozaki H."/>
        </authorList>
    </citation>
    <scope>NUCLEOTIDE SEQUENCE [LARGE SCALE GENOMIC DNA]</scope>
    <source>
        <strain evidence="13 14">NIES-4017</strain>
    </source>
</reference>
<dbReference type="Gene3D" id="3.30.920.10">
    <property type="entry name" value="Frataxin/CyaY"/>
    <property type="match status" value="1"/>
</dbReference>
<dbReference type="InterPro" id="IPR017789">
    <property type="entry name" value="Frataxin"/>
</dbReference>
<dbReference type="GO" id="GO:0008199">
    <property type="term" value="F:ferric iron binding"/>
    <property type="evidence" value="ECO:0007669"/>
    <property type="project" value="InterPro"/>
</dbReference>
<evidence type="ECO:0000256" key="11">
    <source>
        <dbReference type="ARBA" id="ARBA00023128"/>
    </source>
</evidence>
<keyword evidence="8" id="KW-0560">Oxidoreductase</keyword>